<dbReference type="InterPro" id="IPR013762">
    <property type="entry name" value="Integrase-like_cat_sf"/>
</dbReference>
<dbReference type="Pfam" id="PF00589">
    <property type="entry name" value="Phage_integrase"/>
    <property type="match status" value="1"/>
</dbReference>
<evidence type="ECO:0000313" key="3">
    <source>
        <dbReference type="EMBL" id="MCF4122520.1"/>
    </source>
</evidence>
<protein>
    <submittedName>
        <fullName evidence="3">Tyrosine-type recombinase/integrase</fullName>
    </submittedName>
</protein>
<organism evidence="3 4">
    <name type="scientific">Antribacter soli</name>
    <dbReference type="NCBI Taxonomy" id="2910976"/>
    <lineage>
        <taxon>Bacteria</taxon>
        <taxon>Bacillati</taxon>
        <taxon>Actinomycetota</taxon>
        <taxon>Actinomycetes</taxon>
        <taxon>Micrococcales</taxon>
        <taxon>Promicromonosporaceae</taxon>
        <taxon>Antribacter</taxon>
    </lineage>
</organism>
<accession>A0AA41U8K4</accession>
<keyword evidence="1" id="KW-0233">DNA recombination</keyword>
<dbReference type="GO" id="GO:0006310">
    <property type="term" value="P:DNA recombination"/>
    <property type="evidence" value="ECO:0007669"/>
    <property type="project" value="UniProtKB-KW"/>
</dbReference>
<keyword evidence="4" id="KW-1185">Reference proteome</keyword>
<feature type="domain" description="Tyr recombinase" evidence="2">
    <location>
        <begin position="1"/>
        <end position="69"/>
    </location>
</feature>
<evidence type="ECO:0000313" key="4">
    <source>
        <dbReference type="Proteomes" id="UP001165405"/>
    </source>
</evidence>
<evidence type="ECO:0000256" key="1">
    <source>
        <dbReference type="ARBA" id="ARBA00023172"/>
    </source>
</evidence>
<dbReference type="EMBL" id="JAKGSG010000044">
    <property type="protein sequence ID" value="MCF4122520.1"/>
    <property type="molecule type" value="Genomic_DNA"/>
</dbReference>
<dbReference type="SUPFAM" id="SSF56349">
    <property type="entry name" value="DNA breaking-rejoining enzymes"/>
    <property type="match status" value="1"/>
</dbReference>
<evidence type="ECO:0000259" key="2">
    <source>
        <dbReference type="PROSITE" id="PS51898"/>
    </source>
</evidence>
<reference evidence="3" key="1">
    <citation type="submission" date="2022-01" db="EMBL/GenBank/DDBJ databases">
        <title>Antribacter sp. nov., isolated from Guizhou of China.</title>
        <authorList>
            <person name="Chengliang C."/>
            <person name="Ya Z."/>
        </authorList>
    </citation>
    <scope>NUCLEOTIDE SEQUENCE</scope>
    <source>
        <strain evidence="3">KLBMP 9083</strain>
    </source>
</reference>
<dbReference type="Proteomes" id="UP001165405">
    <property type="component" value="Unassembled WGS sequence"/>
</dbReference>
<dbReference type="PROSITE" id="PS51898">
    <property type="entry name" value="TYR_RECOMBINASE"/>
    <property type="match status" value="1"/>
</dbReference>
<gene>
    <name evidence="3" type="ORF">L1785_16200</name>
</gene>
<proteinExistence type="predicted"/>
<dbReference type="RefSeq" id="WP_236090319.1">
    <property type="nucleotide sequence ID" value="NZ_JAKGSG010000044.1"/>
</dbReference>
<dbReference type="InterPro" id="IPR011010">
    <property type="entry name" value="DNA_brk_join_enz"/>
</dbReference>
<sequence length="95" mass="9918">MALVTVKVPLARENGCHMLRHVYASTLLHAGEPIKAVSAYLGHADAGFTLRTYTHLLPGSDDRTRNAVDAMLGVTDVEPAAETGVSAQVSDGSSG</sequence>
<dbReference type="InterPro" id="IPR002104">
    <property type="entry name" value="Integrase_catalytic"/>
</dbReference>
<dbReference type="Gene3D" id="1.10.443.10">
    <property type="entry name" value="Intergrase catalytic core"/>
    <property type="match status" value="1"/>
</dbReference>
<name>A0AA41U8K4_9MICO</name>
<comment type="caution">
    <text evidence="3">The sequence shown here is derived from an EMBL/GenBank/DDBJ whole genome shotgun (WGS) entry which is preliminary data.</text>
</comment>
<dbReference type="GO" id="GO:0015074">
    <property type="term" value="P:DNA integration"/>
    <property type="evidence" value="ECO:0007669"/>
    <property type="project" value="InterPro"/>
</dbReference>
<dbReference type="AlphaFoldDB" id="A0AA41U8K4"/>
<dbReference type="GO" id="GO:0003677">
    <property type="term" value="F:DNA binding"/>
    <property type="evidence" value="ECO:0007669"/>
    <property type="project" value="InterPro"/>
</dbReference>